<keyword evidence="2" id="KW-0812">Transmembrane</keyword>
<keyword evidence="2" id="KW-0472">Membrane</keyword>
<accession>A0A9N8DX78</accession>
<keyword evidence="2" id="KW-1133">Transmembrane helix</keyword>
<name>A0A9N8DX78_9STRA</name>
<protein>
    <submittedName>
        <fullName evidence="3">Uncharacterized protein</fullName>
    </submittedName>
</protein>
<evidence type="ECO:0000256" key="2">
    <source>
        <dbReference type="SAM" id="Phobius"/>
    </source>
</evidence>
<keyword evidence="4" id="KW-1185">Reference proteome</keyword>
<feature type="transmembrane region" description="Helical" evidence="2">
    <location>
        <begin position="224"/>
        <end position="247"/>
    </location>
</feature>
<dbReference type="OrthoDB" id="42494at2759"/>
<feature type="transmembrane region" description="Helical" evidence="2">
    <location>
        <begin position="64"/>
        <end position="84"/>
    </location>
</feature>
<evidence type="ECO:0000313" key="4">
    <source>
        <dbReference type="Proteomes" id="UP001153069"/>
    </source>
</evidence>
<feature type="transmembrane region" description="Helical" evidence="2">
    <location>
        <begin position="187"/>
        <end position="204"/>
    </location>
</feature>
<reference evidence="3" key="1">
    <citation type="submission" date="2020-06" db="EMBL/GenBank/DDBJ databases">
        <authorList>
            <consortium name="Plant Systems Biology data submission"/>
        </authorList>
    </citation>
    <scope>NUCLEOTIDE SEQUENCE</scope>
    <source>
        <strain evidence="3">D6</strain>
    </source>
</reference>
<dbReference type="AlphaFoldDB" id="A0A9N8DX78"/>
<feature type="region of interest" description="Disordered" evidence="1">
    <location>
        <begin position="294"/>
        <end position="332"/>
    </location>
</feature>
<gene>
    <name evidence="3" type="ORF">SEMRO_434_G142060.1</name>
</gene>
<comment type="caution">
    <text evidence="3">The sequence shown here is derived from an EMBL/GenBank/DDBJ whole genome shotgun (WGS) entry which is preliminary data.</text>
</comment>
<dbReference type="EMBL" id="CAICTM010000433">
    <property type="protein sequence ID" value="CAB9510382.1"/>
    <property type="molecule type" value="Genomic_DNA"/>
</dbReference>
<feature type="compositionally biased region" description="Acidic residues" evidence="1">
    <location>
        <begin position="301"/>
        <end position="313"/>
    </location>
</feature>
<proteinExistence type="predicted"/>
<organism evidence="3 4">
    <name type="scientific">Seminavis robusta</name>
    <dbReference type="NCBI Taxonomy" id="568900"/>
    <lineage>
        <taxon>Eukaryota</taxon>
        <taxon>Sar</taxon>
        <taxon>Stramenopiles</taxon>
        <taxon>Ochrophyta</taxon>
        <taxon>Bacillariophyta</taxon>
        <taxon>Bacillariophyceae</taxon>
        <taxon>Bacillariophycidae</taxon>
        <taxon>Naviculales</taxon>
        <taxon>Naviculaceae</taxon>
        <taxon>Seminavis</taxon>
    </lineage>
</organism>
<dbReference type="Proteomes" id="UP001153069">
    <property type="component" value="Unassembled WGS sequence"/>
</dbReference>
<sequence>MAAIAAKECVALASSASEQIESIASKVRSENKETFDDIDKNCAGVTSIVSVVCAEFKDLATSAFFPYLFVTFALNMPPFAYGLVSFFSPDCRSQWLFFNTLLTAMHLGVSVYTVQLIREIPRPQESLSIDLTPMTKEGVDSSSLETPYVTVDHPRGSSRTVRSDQAFASTAPNSWDRIRLVLLYDRVLAVYYLLCVVWACWQVIGTRRVVDGTINKAGNRLVILSVVCGFLYMGLGILSWTCSLFLLRYYNLQRKQSKNVKPLSLHQPETDVTTSMPNIADNMEEVKRKLQTLVDNGECPPGDEEMGVTETEENQSGQKELAMNDAAAESLS</sequence>
<feature type="transmembrane region" description="Helical" evidence="2">
    <location>
        <begin position="96"/>
        <end position="117"/>
    </location>
</feature>
<evidence type="ECO:0000256" key="1">
    <source>
        <dbReference type="SAM" id="MobiDB-lite"/>
    </source>
</evidence>
<evidence type="ECO:0000313" key="3">
    <source>
        <dbReference type="EMBL" id="CAB9510382.1"/>
    </source>
</evidence>